<organism evidence="5 6">
    <name type="scientific">Lapillicoccus jejuensis</name>
    <dbReference type="NCBI Taxonomy" id="402171"/>
    <lineage>
        <taxon>Bacteria</taxon>
        <taxon>Bacillati</taxon>
        <taxon>Actinomycetota</taxon>
        <taxon>Actinomycetes</taxon>
        <taxon>Micrococcales</taxon>
        <taxon>Intrasporangiaceae</taxon>
        <taxon>Lapillicoccus</taxon>
    </lineage>
</organism>
<dbReference type="InterPro" id="IPR015946">
    <property type="entry name" value="KH_dom-like_a/b"/>
</dbReference>
<feature type="compositionally biased region" description="Basic and acidic residues" evidence="4">
    <location>
        <begin position="115"/>
        <end position="124"/>
    </location>
</feature>
<gene>
    <name evidence="3" type="primary">rbfA</name>
    <name evidence="5" type="ORF">FB458_3087</name>
</gene>
<evidence type="ECO:0000256" key="4">
    <source>
        <dbReference type="SAM" id="MobiDB-lite"/>
    </source>
</evidence>
<dbReference type="HAMAP" id="MF_00003">
    <property type="entry name" value="RbfA"/>
    <property type="match status" value="1"/>
</dbReference>
<evidence type="ECO:0000313" key="6">
    <source>
        <dbReference type="Proteomes" id="UP000317893"/>
    </source>
</evidence>
<dbReference type="Proteomes" id="UP000317893">
    <property type="component" value="Unassembled WGS sequence"/>
</dbReference>
<dbReference type="InterPro" id="IPR000238">
    <property type="entry name" value="RbfA"/>
</dbReference>
<sequence length="163" mass="17951">MADQARARKIADRIKVVTAEYLEHRVKDERLGFVTITDVRVTGDLQHATIFYTTYGSDAEREGTAAAIESSRGKIRSAVGRALGIRLTPTVEFVPDALPEGASHLEDVLKVTRERDEELAKAREGASYAGEADPYKKPVDEDDDLGQVGDEDESDDDDELDAR</sequence>
<dbReference type="RefSeq" id="WP_141849252.1">
    <property type="nucleotide sequence ID" value="NZ_BAAAPR010000027.1"/>
</dbReference>
<evidence type="ECO:0000256" key="2">
    <source>
        <dbReference type="ARBA" id="ARBA00022517"/>
    </source>
</evidence>
<dbReference type="NCBIfam" id="TIGR00082">
    <property type="entry name" value="rbfA"/>
    <property type="match status" value="1"/>
</dbReference>
<comment type="function">
    <text evidence="3">One of several proteins that assist in the late maturation steps of the functional core of the 30S ribosomal subunit. Associates with free 30S ribosomal subunits (but not with 30S subunits that are part of 70S ribosomes or polysomes). Required for efficient processing of 16S rRNA. May interact with the 5'-terminal helix region of 16S rRNA.</text>
</comment>
<dbReference type="InterPro" id="IPR020053">
    <property type="entry name" value="Ribosome-bd_factorA_CS"/>
</dbReference>
<dbReference type="Gene3D" id="3.30.300.20">
    <property type="match status" value="1"/>
</dbReference>
<dbReference type="OrthoDB" id="307788at2"/>
<dbReference type="EMBL" id="VFMN01000001">
    <property type="protein sequence ID" value="TQJ09970.1"/>
    <property type="molecule type" value="Genomic_DNA"/>
</dbReference>
<evidence type="ECO:0000313" key="5">
    <source>
        <dbReference type="EMBL" id="TQJ09970.1"/>
    </source>
</evidence>
<dbReference type="GO" id="GO:0043024">
    <property type="term" value="F:ribosomal small subunit binding"/>
    <property type="evidence" value="ECO:0007669"/>
    <property type="project" value="TreeGrafter"/>
</dbReference>
<evidence type="ECO:0000256" key="3">
    <source>
        <dbReference type="HAMAP-Rule" id="MF_00003"/>
    </source>
</evidence>
<comment type="subcellular location">
    <subcellularLocation>
        <location evidence="3">Cytoplasm</location>
    </subcellularLocation>
</comment>
<dbReference type="Pfam" id="PF02033">
    <property type="entry name" value="RBFA"/>
    <property type="match status" value="1"/>
</dbReference>
<dbReference type="AlphaFoldDB" id="A0A542E3Q3"/>
<accession>A0A542E3Q3</accession>
<keyword evidence="2 3" id="KW-0690">Ribosome biogenesis</keyword>
<dbReference type="PROSITE" id="PS01319">
    <property type="entry name" value="RBFA"/>
    <property type="match status" value="1"/>
</dbReference>
<name>A0A542E3Q3_9MICO</name>
<dbReference type="SUPFAM" id="SSF89919">
    <property type="entry name" value="Ribosome-binding factor A, RbfA"/>
    <property type="match status" value="1"/>
</dbReference>
<protein>
    <recommendedName>
        <fullName evidence="3">Ribosome-binding factor A</fullName>
    </recommendedName>
</protein>
<keyword evidence="1 3" id="KW-0963">Cytoplasm</keyword>
<comment type="caution">
    <text evidence="5">The sequence shown here is derived from an EMBL/GenBank/DDBJ whole genome shotgun (WGS) entry which is preliminary data.</text>
</comment>
<keyword evidence="6" id="KW-1185">Reference proteome</keyword>
<comment type="similarity">
    <text evidence="3">Belongs to the RbfA family.</text>
</comment>
<proteinExistence type="inferred from homology"/>
<dbReference type="InterPro" id="IPR023799">
    <property type="entry name" value="RbfA_dom_sf"/>
</dbReference>
<dbReference type="GO" id="GO:0030490">
    <property type="term" value="P:maturation of SSU-rRNA"/>
    <property type="evidence" value="ECO:0007669"/>
    <property type="project" value="UniProtKB-UniRule"/>
</dbReference>
<feature type="region of interest" description="Disordered" evidence="4">
    <location>
        <begin position="115"/>
        <end position="163"/>
    </location>
</feature>
<dbReference type="PANTHER" id="PTHR33515">
    <property type="entry name" value="RIBOSOME-BINDING FACTOR A, CHLOROPLASTIC-RELATED"/>
    <property type="match status" value="1"/>
</dbReference>
<comment type="subunit">
    <text evidence="3">Monomer. Binds 30S ribosomal subunits, but not 50S ribosomal subunits or 70S ribosomes.</text>
</comment>
<reference evidence="5 6" key="1">
    <citation type="submission" date="2019-06" db="EMBL/GenBank/DDBJ databases">
        <title>Sequencing the genomes of 1000 actinobacteria strains.</title>
        <authorList>
            <person name="Klenk H.-P."/>
        </authorList>
    </citation>
    <scope>NUCLEOTIDE SEQUENCE [LARGE SCALE GENOMIC DNA]</scope>
    <source>
        <strain evidence="5 6">DSM 18607</strain>
    </source>
</reference>
<dbReference type="PANTHER" id="PTHR33515:SF1">
    <property type="entry name" value="RIBOSOME-BINDING FACTOR A, CHLOROPLASTIC-RELATED"/>
    <property type="match status" value="1"/>
</dbReference>
<evidence type="ECO:0000256" key="1">
    <source>
        <dbReference type="ARBA" id="ARBA00022490"/>
    </source>
</evidence>
<feature type="compositionally biased region" description="Acidic residues" evidence="4">
    <location>
        <begin position="140"/>
        <end position="163"/>
    </location>
</feature>
<dbReference type="GO" id="GO:0005829">
    <property type="term" value="C:cytosol"/>
    <property type="evidence" value="ECO:0007669"/>
    <property type="project" value="TreeGrafter"/>
</dbReference>